<evidence type="ECO:0000313" key="4">
    <source>
        <dbReference type="Proteomes" id="UP001497493"/>
    </source>
</evidence>
<gene>
    <name evidence="3" type="ORF">MECH1_V1_2036</name>
</gene>
<protein>
    <submittedName>
        <fullName evidence="3">Uncharacterized protein</fullName>
    </submittedName>
</protein>
<dbReference type="RefSeq" id="WP_348757376.1">
    <property type="nucleotide sequence ID" value="NZ_OZ026884.1"/>
</dbReference>
<evidence type="ECO:0000256" key="2">
    <source>
        <dbReference type="SAM" id="Phobius"/>
    </source>
</evidence>
<keyword evidence="4" id="KW-1185">Reference proteome</keyword>
<keyword evidence="2" id="KW-0812">Transmembrane</keyword>
<reference evidence="3 4" key="1">
    <citation type="submission" date="2024-04" db="EMBL/GenBank/DDBJ databases">
        <authorList>
            <person name="Cremers G."/>
        </authorList>
    </citation>
    <scope>NUCLEOTIDE SEQUENCE [LARGE SCALE GENOMIC DNA]</scope>
    <source>
        <strain evidence="3">MeCH1-AG</strain>
    </source>
</reference>
<accession>A0ABM9NJP3</accession>
<feature type="coiled-coil region" evidence="1">
    <location>
        <begin position="73"/>
        <end position="100"/>
    </location>
</feature>
<keyword evidence="2" id="KW-1133">Transmembrane helix</keyword>
<organism evidence="3 4">
    <name type="scientific">Candidatus Methylocalor cossyra</name>
    <dbReference type="NCBI Taxonomy" id="3108543"/>
    <lineage>
        <taxon>Bacteria</taxon>
        <taxon>Pseudomonadati</taxon>
        <taxon>Pseudomonadota</taxon>
        <taxon>Gammaproteobacteria</taxon>
        <taxon>Methylococcales</taxon>
        <taxon>Methylococcaceae</taxon>
        <taxon>Candidatus Methylocalor</taxon>
    </lineage>
</organism>
<dbReference type="EMBL" id="OZ026884">
    <property type="protein sequence ID" value="CAL1240812.1"/>
    <property type="molecule type" value="Genomic_DNA"/>
</dbReference>
<name>A0ABM9NJP3_9GAMM</name>
<keyword evidence="2" id="KW-0472">Membrane</keyword>
<sequence>MPVPGRPDRIYPLTLAELAFIIIFLILVLTGGMMVKGKGGDREALPAGPPPALSAPGDDPDRILSALVRKAEGQRLRQRIEDLEARLSALEEVKQRLPENPEPAAAELASALVFKRALERAAGEPIPPGREAELAAAYAEARRARPGGPDGVAQLARENRDLRAQLAWRESQAASRGGRDFPPCWVDGVTGKPQYLFAIEIRPRGLGIAPAWPAERDQDAAQLPGVAELAGAGVLPLAQFRARVAPLDAHSRRHHCRHYVRLINRVTDLATFNRQRYAVEEFFYKYEPR</sequence>
<evidence type="ECO:0000313" key="3">
    <source>
        <dbReference type="EMBL" id="CAL1240812.1"/>
    </source>
</evidence>
<dbReference type="Proteomes" id="UP001497493">
    <property type="component" value="Chromosome"/>
</dbReference>
<evidence type="ECO:0000256" key="1">
    <source>
        <dbReference type="SAM" id="Coils"/>
    </source>
</evidence>
<feature type="transmembrane region" description="Helical" evidence="2">
    <location>
        <begin position="12"/>
        <end position="35"/>
    </location>
</feature>
<keyword evidence="1" id="KW-0175">Coiled coil</keyword>
<proteinExistence type="predicted"/>